<dbReference type="GO" id="GO:0051536">
    <property type="term" value="F:iron-sulfur cluster binding"/>
    <property type="evidence" value="ECO:0007669"/>
    <property type="project" value="UniProtKB-KW"/>
</dbReference>
<evidence type="ECO:0000313" key="7">
    <source>
        <dbReference type="EMBL" id="MBI4595039.1"/>
    </source>
</evidence>
<name>A0A933GLM5_UNCTE</name>
<evidence type="ECO:0000256" key="4">
    <source>
        <dbReference type="ARBA" id="ARBA00023004"/>
    </source>
</evidence>
<dbReference type="EMBL" id="JACQWF010000070">
    <property type="protein sequence ID" value="MBI4595039.1"/>
    <property type="molecule type" value="Genomic_DNA"/>
</dbReference>
<keyword evidence="5" id="KW-0411">Iron-sulfur</keyword>
<dbReference type="Proteomes" id="UP000772181">
    <property type="component" value="Unassembled WGS sequence"/>
</dbReference>
<keyword evidence="4" id="KW-0408">Iron</keyword>
<dbReference type="Gene3D" id="3.30.70.20">
    <property type="match status" value="1"/>
</dbReference>
<feature type="domain" description="4Fe-4S ferredoxin-type" evidence="6">
    <location>
        <begin position="37"/>
        <end position="66"/>
    </location>
</feature>
<comment type="similarity">
    <text evidence="1">Belongs to the nitroreductase family.</text>
</comment>
<dbReference type="PROSITE" id="PS51379">
    <property type="entry name" value="4FE4S_FER_2"/>
    <property type="match status" value="2"/>
</dbReference>
<dbReference type="Gene3D" id="3.40.109.10">
    <property type="entry name" value="NADH Oxidase"/>
    <property type="match status" value="1"/>
</dbReference>
<sequence>MTIETKSPVTIDKELCVLCGECVNICLGKVLESGETEIIVAKPLWCNECGHCVGVCPVDAIMVGKEEPLPLNRKDLIVNPEQLQYLIRSRRSTRHYLVKPVPKEAIEQIIDAGRYAPTGGNMQNVSVTVVTEAKTMTLIKDKAVESLERRVSQWESMAEKHIKDGTPIPDEHKVRVEGRDRYRNLLNLYQHQKRDVILHNAPVFIVLHGEPSGVTAKDNADLMAMNMMLMAESMGLGTCLIGIVTAATVEDGALRKLMGVPEGHQVFTDFVLGYPSAKYSKAPGRNPMKVTWI</sequence>
<evidence type="ECO:0000256" key="5">
    <source>
        <dbReference type="ARBA" id="ARBA00023014"/>
    </source>
</evidence>
<reference evidence="7" key="1">
    <citation type="submission" date="2020-07" db="EMBL/GenBank/DDBJ databases">
        <title>Huge and variable diversity of episymbiotic CPR bacteria and DPANN archaea in groundwater ecosystems.</title>
        <authorList>
            <person name="He C.Y."/>
            <person name="Keren R."/>
            <person name="Whittaker M."/>
            <person name="Farag I.F."/>
            <person name="Doudna J."/>
            <person name="Cate J.H.D."/>
            <person name="Banfield J.F."/>
        </authorList>
    </citation>
    <scope>NUCLEOTIDE SEQUENCE</scope>
    <source>
        <strain evidence="7">NC_groundwater_1482_Ag_S-0.65um_47_24</strain>
    </source>
</reference>
<dbReference type="Pfam" id="PF00881">
    <property type="entry name" value="Nitroreductase"/>
    <property type="match status" value="1"/>
</dbReference>
<evidence type="ECO:0000256" key="1">
    <source>
        <dbReference type="ARBA" id="ARBA00007118"/>
    </source>
</evidence>
<dbReference type="InterPro" id="IPR017900">
    <property type="entry name" value="4Fe4S_Fe_S_CS"/>
</dbReference>
<keyword evidence="2" id="KW-0479">Metal-binding</keyword>
<evidence type="ECO:0000313" key="8">
    <source>
        <dbReference type="Proteomes" id="UP000772181"/>
    </source>
</evidence>
<dbReference type="PANTHER" id="PTHR43673">
    <property type="entry name" value="NAD(P)H NITROREDUCTASE YDGI-RELATED"/>
    <property type="match status" value="1"/>
</dbReference>
<dbReference type="Pfam" id="PF13237">
    <property type="entry name" value="Fer4_10"/>
    <property type="match status" value="1"/>
</dbReference>
<dbReference type="PANTHER" id="PTHR43673:SF10">
    <property type="entry name" value="NADH DEHYDROGENASE_NAD(P)H NITROREDUCTASE XCC3605-RELATED"/>
    <property type="match status" value="1"/>
</dbReference>
<dbReference type="AlphaFoldDB" id="A0A933GLM5"/>
<protein>
    <submittedName>
        <fullName evidence="7">Nitroreductase family protein</fullName>
    </submittedName>
</protein>
<evidence type="ECO:0000256" key="3">
    <source>
        <dbReference type="ARBA" id="ARBA00023002"/>
    </source>
</evidence>
<comment type="caution">
    <text evidence="7">The sequence shown here is derived from an EMBL/GenBank/DDBJ whole genome shotgun (WGS) entry which is preliminary data.</text>
</comment>
<feature type="domain" description="4Fe-4S ferredoxin-type" evidence="6">
    <location>
        <begin position="7"/>
        <end position="36"/>
    </location>
</feature>
<gene>
    <name evidence="7" type="ORF">HY730_01520</name>
</gene>
<dbReference type="PROSITE" id="PS00198">
    <property type="entry name" value="4FE4S_FER_1"/>
    <property type="match status" value="1"/>
</dbReference>
<evidence type="ECO:0000259" key="6">
    <source>
        <dbReference type="PROSITE" id="PS51379"/>
    </source>
</evidence>
<accession>A0A933GLM5</accession>
<dbReference type="SUPFAM" id="SSF54862">
    <property type="entry name" value="4Fe-4S ferredoxins"/>
    <property type="match status" value="1"/>
</dbReference>
<dbReference type="GO" id="GO:0016491">
    <property type="term" value="F:oxidoreductase activity"/>
    <property type="evidence" value="ECO:0007669"/>
    <property type="project" value="UniProtKB-KW"/>
</dbReference>
<proteinExistence type="inferred from homology"/>
<dbReference type="InterPro" id="IPR017896">
    <property type="entry name" value="4Fe4S_Fe-S-bd"/>
</dbReference>
<dbReference type="GO" id="GO:0046872">
    <property type="term" value="F:metal ion binding"/>
    <property type="evidence" value="ECO:0007669"/>
    <property type="project" value="UniProtKB-KW"/>
</dbReference>
<keyword evidence="3" id="KW-0560">Oxidoreductase</keyword>
<dbReference type="InterPro" id="IPR029479">
    <property type="entry name" value="Nitroreductase"/>
</dbReference>
<evidence type="ECO:0000256" key="2">
    <source>
        <dbReference type="ARBA" id="ARBA00022723"/>
    </source>
</evidence>
<organism evidence="7 8">
    <name type="scientific">Tectimicrobiota bacterium</name>
    <dbReference type="NCBI Taxonomy" id="2528274"/>
    <lineage>
        <taxon>Bacteria</taxon>
        <taxon>Pseudomonadati</taxon>
        <taxon>Nitrospinota/Tectimicrobiota group</taxon>
        <taxon>Candidatus Tectimicrobiota</taxon>
    </lineage>
</organism>
<dbReference type="SUPFAM" id="SSF55469">
    <property type="entry name" value="FMN-dependent nitroreductase-like"/>
    <property type="match status" value="1"/>
</dbReference>
<dbReference type="InterPro" id="IPR000415">
    <property type="entry name" value="Nitroreductase-like"/>
</dbReference>